<feature type="region of interest" description="Disordered" evidence="1">
    <location>
        <begin position="155"/>
        <end position="177"/>
    </location>
</feature>
<dbReference type="AlphaFoldDB" id="M8AG36"/>
<proteinExistence type="predicted"/>
<name>M8AG36_TRIUA</name>
<protein>
    <submittedName>
        <fullName evidence="2">Uncharacterized protein</fullName>
    </submittedName>
</protein>
<feature type="region of interest" description="Disordered" evidence="1">
    <location>
        <begin position="34"/>
        <end position="86"/>
    </location>
</feature>
<sequence>MALELKNATSRWEFLEKANKAKMADLDKALREAKEARSESRAARKEIRQAGEIAAGRFAQSPPRAPHPIPRLPRPQPPPTAPPSSPLIIAAACYSRGGRAPTVRQWLFQEARARARVLGVGCVDKEGGVNLREEMREQQQATCSSSFLPSMDELFGDAVQPDHGHDYPTHKGEDANY</sequence>
<dbReference type="EMBL" id="KD118709">
    <property type="protein sequence ID" value="EMS59619.1"/>
    <property type="molecule type" value="Genomic_DNA"/>
</dbReference>
<gene>
    <name evidence="2" type="ORF">TRIUR3_24781</name>
</gene>
<evidence type="ECO:0000256" key="1">
    <source>
        <dbReference type="SAM" id="MobiDB-lite"/>
    </source>
</evidence>
<feature type="compositionally biased region" description="Pro residues" evidence="1">
    <location>
        <begin position="63"/>
        <end position="85"/>
    </location>
</feature>
<feature type="compositionally biased region" description="Basic and acidic residues" evidence="1">
    <location>
        <begin position="34"/>
        <end position="49"/>
    </location>
</feature>
<organism evidence="2">
    <name type="scientific">Triticum urartu</name>
    <name type="common">Red wild einkorn</name>
    <name type="synonym">Crithodium urartu</name>
    <dbReference type="NCBI Taxonomy" id="4572"/>
    <lineage>
        <taxon>Eukaryota</taxon>
        <taxon>Viridiplantae</taxon>
        <taxon>Streptophyta</taxon>
        <taxon>Embryophyta</taxon>
        <taxon>Tracheophyta</taxon>
        <taxon>Spermatophyta</taxon>
        <taxon>Magnoliopsida</taxon>
        <taxon>Liliopsida</taxon>
        <taxon>Poales</taxon>
        <taxon>Poaceae</taxon>
        <taxon>BOP clade</taxon>
        <taxon>Pooideae</taxon>
        <taxon>Triticodae</taxon>
        <taxon>Triticeae</taxon>
        <taxon>Triticinae</taxon>
        <taxon>Triticum</taxon>
    </lineage>
</organism>
<evidence type="ECO:0000313" key="2">
    <source>
        <dbReference type="EMBL" id="EMS59619.1"/>
    </source>
</evidence>
<accession>M8AG36</accession>
<feature type="compositionally biased region" description="Basic and acidic residues" evidence="1">
    <location>
        <begin position="160"/>
        <end position="177"/>
    </location>
</feature>
<reference evidence="2" key="1">
    <citation type="journal article" date="2013" name="Nature">
        <title>Draft genome of the wheat A-genome progenitor Triticum urartu.</title>
        <authorList>
            <person name="Ling H.Q."/>
            <person name="Zhao S."/>
            <person name="Liu D."/>
            <person name="Wang J."/>
            <person name="Sun H."/>
            <person name="Zhang C."/>
            <person name="Fan H."/>
            <person name="Li D."/>
            <person name="Dong L."/>
            <person name="Tao Y."/>
            <person name="Gao C."/>
            <person name="Wu H."/>
            <person name="Li Y."/>
            <person name="Cui Y."/>
            <person name="Guo X."/>
            <person name="Zheng S."/>
            <person name="Wang B."/>
            <person name="Yu K."/>
            <person name="Liang Q."/>
            <person name="Yang W."/>
            <person name="Lou X."/>
            <person name="Chen J."/>
            <person name="Feng M."/>
            <person name="Jian J."/>
            <person name="Zhang X."/>
            <person name="Luo G."/>
            <person name="Jiang Y."/>
            <person name="Liu J."/>
            <person name="Wang Z."/>
            <person name="Sha Y."/>
            <person name="Zhang B."/>
            <person name="Wu H."/>
            <person name="Tang D."/>
            <person name="Shen Q."/>
            <person name="Xue P."/>
            <person name="Zou S."/>
            <person name="Wang X."/>
            <person name="Liu X."/>
            <person name="Wang F."/>
            <person name="Yang Y."/>
            <person name="An X."/>
            <person name="Dong Z."/>
            <person name="Zhang K."/>
            <person name="Zhang X."/>
            <person name="Luo M.C."/>
            <person name="Dvorak J."/>
            <person name="Tong Y."/>
            <person name="Wang J."/>
            <person name="Yang H."/>
            <person name="Li Z."/>
            <person name="Wang D."/>
            <person name="Zhang A."/>
            <person name="Wang J."/>
        </authorList>
    </citation>
    <scope>NUCLEOTIDE SEQUENCE</scope>
</reference>